<evidence type="ECO:0000313" key="2">
    <source>
        <dbReference type="Proteomes" id="UP001152523"/>
    </source>
</evidence>
<gene>
    <name evidence="1" type="ORF">CEPIT_LOCUS7212</name>
</gene>
<dbReference type="Proteomes" id="UP001152523">
    <property type="component" value="Unassembled WGS sequence"/>
</dbReference>
<evidence type="ECO:0008006" key="3">
    <source>
        <dbReference type="Google" id="ProtNLM"/>
    </source>
</evidence>
<proteinExistence type="predicted"/>
<dbReference type="PANTHER" id="PTHR34374:SF1">
    <property type="entry name" value="LARGE RIBOSOMAL RNA SUBUNIT ACCUMULATION PROTEIN YCED HOMOLOG 1, CHLOROPLASTIC"/>
    <property type="match status" value="1"/>
</dbReference>
<dbReference type="PANTHER" id="PTHR34374">
    <property type="entry name" value="LARGE RIBOSOMAL RNA SUBUNIT ACCUMULATION PROTEIN YCED HOMOLOG 1, CHLOROPLASTIC"/>
    <property type="match status" value="1"/>
</dbReference>
<reference evidence="1" key="1">
    <citation type="submission" date="2022-07" db="EMBL/GenBank/DDBJ databases">
        <authorList>
            <person name="Macas J."/>
            <person name="Novak P."/>
            <person name="Neumann P."/>
        </authorList>
    </citation>
    <scope>NUCLEOTIDE SEQUENCE</scope>
</reference>
<dbReference type="EMBL" id="CAMAPF010000034">
    <property type="protein sequence ID" value="CAH9080088.1"/>
    <property type="molecule type" value="Genomic_DNA"/>
</dbReference>
<name>A0AAV0CQD8_9ASTE</name>
<keyword evidence="2" id="KW-1185">Reference proteome</keyword>
<dbReference type="InterPro" id="IPR003772">
    <property type="entry name" value="YceD"/>
</dbReference>
<comment type="caution">
    <text evidence="1">The sequence shown here is derived from an EMBL/GenBank/DDBJ whole genome shotgun (WGS) entry which is preliminary data.</text>
</comment>
<dbReference type="Pfam" id="PF02620">
    <property type="entry name" value="YceD"/>
    <property type="match status" value="1"/>
</dbReference>
<organism evidence="1 2">
    <name type="scientific">Cuscuta epithymum</name>
    <dbReference type="NCBI Taxonomy" id="186058"/>
    <lineage>
        <taxon>Eukaryota</taxon>
        <taxon>Viridiplantae</taxon>
        <taxon>Streptophyta</taxon>
        <taxon>Embryophyta</taxon>
        <taxon>Tracheophyta</taxon>
        <taxon>Spermatophyta</taxon>
        <taxon>Magnoliopsida</taxon>
        <taxon>eudicotyledons</taxon>
        <taxon>Gunneridae</taxon>
        <taxon>Pentapetalae</taxon>
        <taxon>asterids</taxon>
        <taxon>lamiids</taxon>
        <taxon>Solanales</taxon>
        <taxon>Convolvulaceae</taxon>
        <taxon>Cuscuteae</taxon>
        <taxon>Cuscuta</taxon>
        <taxon>Cuscuta subgen. Cuscuta</taxon>
    </lineage>
</organism>
<sequence length="178" mass="19924">MGIRVTKEVTDYPEGTPVLVSLDVTTKQRKIRLDGIIRTAITLGCYRCGEPTAGSIFSNFSLLLSEEPIEEAENLDMGTIFGSMEEVDIDGNDSLIDLEDQLYFPREKRTIDISKHIRDLVHLEITINAICDPQCKGFCLKCGTNLNFDRCKCDFKQNVKGKGFGPLGGLKSKMQQQR</sequence>
<accession>A0AAV0CQD8</accession>
<dbReference type="AlphaFoldDB" id="A0AAV0CQD8"/>
<protein>
    <recommendedName>
        <fullName evidence="3">DUF177 domain-containing protein</fullName>
    </recommendedName>
</protein>
<evidence type="ECO:0000313" key="1">
    <source>
        <dbReference type="EMBL" id="CAH9080088.1"/>
    </source>
</evidence>